<evidence type="ECO:0000256" key="4">
    <source>
        <dbReference type="ARBA" id="ARBA00023134"/>
    </source>
</evidence>
<gene>
    <name evidence="9" type="ORF">HOLleu_40933</name>
</gene>
<comment type="caution">
    <text evidence="9">The sequence shown here is derived from an EMBL/GenBank/DDBJ whole genome shotgun (WGS) entry which is preliminary data.</text>
</comment>
<evidence type="ECO:0000259" key="7">
    <source>
        <dbReference type="SMART" id="SM00864"/>
    </source>
</evidence>
<dbReference type="PROSITE" id="PS00227">
    <property type="entry name" value="TUBULIN"/>
    <property type="match status" value="1"/>
</dbReference>
<dbReference type="InterPro" id="IPR036525">
    <property type="entry name" value="Tubulin/FtsZ_GTPase_sf"/>
</dbReference>
<dbReference type="Pfam" id="PF00091">
    <property type="entry name" value="Tubulin"/>
    <property type="match status" value="1"/>
</dbReference>
<dbReference type="InterPro" id="IPR018316">
    <property type="entry name" value="Tubulin/FtsZ_2-layer-sand-dom"/>
</dbReference>
<dbReference type="AlphaFoldDB" id="A0A9Q0YGQ1"/>
<protein>
    <submittedName>
        <fullName evidence="9">Tubulin epsilon chain</fullName>
    </submittedName>
</protein>
<dbReference type="Pfam" id="PF03953">
    <property type="entry name" value="Tubulin_C"/>
    <property type="match status" value="1"/>
</dbReference>
<feature type="compositionally biased region" description="Low complexity" evidence="6">
    <location>
        <begin position="239"/>
        <end position="257"/>
    </location>
</feature>
<dbReference type="CDD" id="cd02190">
    <property type="entry name" value="epsilon_tubulin"/>
    <property type="match status" value="1"/>
</dbReference>
<keyword evidence="3 5" id="KW-0547">Nucleotide-binding</keyword>
<dbReference type="FunFam" id="3.40.50.1440:FF:000017">
    <property type="entry name" value="Tubulin epsilon chain"/>
    <property type="match status" value="1"/>
</dbReference>
<dbReference type="FunFam" id="1.10.287.600:FF:000007">
    <property type="entry name" value="tubulin epsilon chain"/>
    <property type="match status" value="1"/>
</dbReference>
<dbReference type="GO" id="GO:0005874">
    <property type="term" value="C:microtubule"/>
    <property type="evidence" value="ECO:0007669"/>
    <property type="project" value="UniProtKB-KW"/>
</dbReference>
<feature type="domain" description="Tubulin/FtsZ 2-layer sandwich" evidence="8">
    <location>
        <begin position="288"/>
        <end position="423"/>
    </location>
</feature>
<dbReference type="EMBL" id="JAIZAY010000022">
    <property type="protein sequence ID" value="KAJ8021146.1"/>
    <property type="molecule type" value="Genomic_DNA"/>
</dbReference>
<dbReference type="InterPro" id="IPR004057">
    <property type="entry name" value="Epsilon_tubulin"/>
</dbReference>
<evidence type="ECO:0000256" key="6">
    <source>
        <dbReference type="SAM" id="MobiDB-lite"/>
    </source>
</evidence>
<sequence>MTQSVVIQVGQCGNQIGCRFWDLALREHAAHNKKGLFDESLGSFFRNVDSRFENPRDLGVGDGKSKISSLKARAVLVDMEEGVVNELLSGSLRDVFDHQQLLTDVSGCGNNWAVGHKLYGSQYQEQLIETIRHAAEYCDCLQCFFLLHSMGGGTGSGVGTAILSLLRDEYPEVYRFVTAVYPSSEDDVITSPYNSVLAMKQLTDHADCVLPVENQALIDICQKITQAQSTSSVGKRTYTSQGKTGSSLKSSKGSVSKTTEEKPFDAMNNIVANLLLNLTSSSRFDGSLNVDLNEICTNLVPFPRLHYLVTSQTPLYALSDIRIPARRLDQMFSDAFSRDHQLLKADPKNGLYIACGLICRGKVEISDIRRNIDRLRPSLKFIHWNTDGWKTGLCSVAPVGHPYSLLTLANNTCLRHNFGELKGRFAKLYKRKAHIHHYTSIDGMEEDLFAQSLESLNSLMEEYNQLETKQPEVAPRLNIAR</sequence>
<evidence type="ECO:0000313" key="10">
    <source>
        <dbReference type="Proteomes" id="UP001152320"/>
    </source>
</evidence>
<evidence type="ECO:0000256" key="5">
    <source>
        <dbReference type="RuleBase" id="RU000352"/>
    </source>
</evidence>
<feature type="region of interest" description="Disordered" evidence="6">
    <location>
        <begin position="232"/>
        <end position="260"/>
    </location>
</feature>
<dbReference type="Gene3D" id="3.40.50.1440">
    <property type="entry name" value="Tubulin/FtsZ, GTPase domain"/>
    <property type="match status" value="1"/>
</dbReference>
<proteinExistence type="inferred from homology"/>
<dbReference type="PANTHER" id="PTHR11588">
    <property type="entry name" value="TUBULIN"/>
    <property type="match status" value="1"/>
</dbReference>
<dbReference type="InterPro" id="IPR000217">
    <property type="entry name" value="Tubulin"/>
</dbReference>
<dbReference type="PRINTS" id="PR01519">
    <property type="entry name" value="EPSLNTUBULIN"/>
</dbReference>
<keyword evidence="10" id="KW-1185">Reference proteome</keyword>
<feature type="domain" description="Tubulin/FtsZ GTPase" evidence="7">
    <location>
        <begin position="56"/>
        <end position="286"/>
    </location>
</feature>
<organism evidence="9 10">
    <name type="scientific">Holothuria leucospilota</name>
    <name type="common">Black long sea cucumber</name>
    <name type="synonym">Mertensiothuria leucospilota</name>
    <dbReference type="NCBI Taxonomy" id="206669"/>
    <lineage>
        <taxon>Eukaryota</taxon>
        <taxon>Metazoa</taxon>
        <taxon>Echinodermata</taxon>
        <taxon>Eleutherozoa</taxon>
        <taxon>Echinozoa</taxon>
        <taxon>Holothuroidea</taxon>
        <taxon>Aspidochirotacea</taxon>
        <taxon>Aspidochirotida</taxon>
        <taxon>Holothuriidae</taxon>
        <taxon>Holothuria</taxon>
    </lineage>
</organism>
<evidence type="ECO:0000256" key="1">
    <source>
        <dbReference type="ARBA" id="ARBA00009636"/>
    </source>
</evidence>
<dbReference type="GO" id="GO:0007017">
    <property type="term" value="P:microtubule-based process"/>
    <property type="evidence" value="ECO:0007669"/>
    <property type="project" value="InterPro"/>
</dbReference>
<dbReference type="PRINTS" id="PR01161">
    <property type="entry name" value="TUBULIN"/>
</dbReference>
<dbReference type="SUPFAM" id="SSF52490">
    <property type="entry name" value="Tubulin nucleotide-binding domain-like"/>
    <property type="match status" value="1"/>
</dbReference>
<reference evidence="9" key="1">
    <citation type="submission" date="2021-10" db="EMBL/GenBank/DDBJ databases">
        <title>Tropical sea cucumber genome reveals ecological adaptation and Cuvierian tubules defense mechanism.</title>
        <authorList>
            <person name="Chen T."/>
        </authorList>
    </citation>
    <scope>NUCLEOTIDE SEQUENCE</scope>
    <source>
        <strain evidence="9">Nanhai2018</strain>
        <tissue evidence="9">Muscle</tissue>
    </source>
</reference>
<dbReference type="SMART" id="SM00865">
    <property type="entry name" value="Tubulin_C"/>
    <property type="match status" value="1"/>
</dbReference>
<dbReference type="InterPro" id="IPR003008">
    <property type="entry name" value="Tubulin_FtsZ_GTPase"/>
</dbReference>
<dbReference type="Gene3D" id="1.10.287.600">
    <property type="entry name" value="Helix hairpin bin"/>
    <property type="match status" value="1"/>
</dbReference>
<dbReference type="Proteomes" id="UP001152320">
    <property type="component" value="Chromosome 22"/>
</dbReference>
<accession>A0A9Q0YGQ1</accession>
<evidence type="ECO:0000313" key="9">
    <source>
        <dbReference type="EMBL" id="KAJ8021146.1"/>
    </source>
</evidence>
<dbReference type="InterPro" id="IPR023123">
    <property type="entry name" value="Tubulin_C"/>
</dbReference>
<comment type="similarity">
    <text evidence="1 5">Belongs to the tubulin family.</text>
</comment>
<dbReference type="OrthoDB" id="1662883at2759"/>
<evidence type="ECO:0000256" key="2">
    <source>
        <dbReference type="ARBA" id="ARBA00022701"/>
    </source>
</evidence>
<keyword evidence="2 5" id="KW-0493">Microtubule</keyword>
<evidence type="ECO:0000256" key="3">
    <source>
        <dbReference type="ARBA" id="ARBA00022741"/>
    </source>
</evidence>
<dbReference type="SMART" id="SM00864">
    <property type="entry name" value="Tubulin"/>
    <property type="match status" value="1"/>
</dbReference>
<dbReference type="InterPro" id="IPR017975">
    <property type="entry name" value="Tubulin_CS"/>
</dbReference>
<evidence type="ECO:0000259" key="8">
    <source>
        <dbReference type="SMART" id="SM00865"/>
    </source>
</evidence>
<keyword evidence="4 5" id="KW-0342">GTP-binding</keyword>
<dbReference type="SUPFAM" id="SSF55307">
    <property type="entry name" value="Tubulin C-terminal domain-like"/>
    <property type="match status" value="1"/>
</dbReference>
<dbReference type="InterPro" id="IPR008280">
    <property type="entry name" value="Tub_FtsZ_C"/>
</dbReference>
<name>A0A9Q0YGQ1_HOLLE</name>
<dbReference type="GO" id="GO:0005525">
    <property type="term" value="F:GTP binding"/>
    <property type="evidence" value="ECO:0007669"/>
    <property type="project" value="UniProtKB-UniRule"/>
</dbReference>